<feature type="transmembrane region" description="Helical" evidence="6">
    <location>
        <begin position="235"/>
        <end position="254"/>
    </location>
</feature>
<keyword evidence="9" id="KW-1185">Reference proteome</keyword>
<evidence type="ECO:0000256" key="1">
    <source>
        <dbReference type="ARBA" id="ARBA00004141"/>
    </source>
</evidence>
<feature type="transmembrane region" description="Helical" evidence="6">
    <location>
        <begin position="345"/>
        <end position="367"/>
    </location>
</feature>
<dbReference type="InterPro" id="IPR020846">
    <property type="entry name" value="MFS_dom"/>
</dbReference>
<feature type="transmembrane region" description="Helical" evidence="6">
    <location>
        <begin position="145"/>
        <end position="167"/>
    </location>
</feature>
<dbReference type="InterPro" id="IPR011701">
    <property type="entry name" value="MFS"/>
</dbReference>
<feature type="transmembrane region" description="Helical" evidence="6">
    <location>
        <begin position="207"/>
        <end position="228"/>
    </location>
</feature>
<dbReference type="EMBL" id="JAIFTH010000532">
    <property type="protein sequence ID" value="KAG9509333.1"/>
    <property type="molecule type" value="Genomic_DNA"/>
</dbReference>
<feature type="transmembrane region" description="Helical" evidence="6">
    <location>
        <begin position="441"/>
        <end position="463"/>
    </location>
</feature>
<accession>A0ABQ7S7F4</accession>
<dbReference type="SUPFAM" id="SSF103473">
    <property type="entry name" value="MFS general substrate transporter"/>
    <property type="match status" value="1"/>
</dbReference>
<feature type="compositionally biased region" description="Polar residues" evidence="5">
    <location>
        <begin position="29"/>
        <end position="47"/>
    </location>
</feature>
<sequence>MNRNSSHQSDEGQRTNDNNNEDQIKLDDNTQPSADASNQIDTGSVTVDDNNNRNDRTDYNNTDKNNSSNVNHDANTDYETPTTTDNKSDNTNNSKSDINTQVYKKRFLILLLFCIYSMTNSFQWIEYSTLTNILSSYYQVDNFSINWTSVVYMVAYIPFIMPASWLLELIGLRYSIILGSVGTTIGSAIKCFSVYQDGFTVTMIGQTIVALSQLFVISVPPLLAAVWFPDDQVSTATAFGVFGNQLGIALGFIMPPMFIHETATTAGVESGLRMLFNSVFVFSLLLTLVIVCVFDNKPSKPPGNARLHAQALDQRTNGKQIIDPENVSRLSFWPALRLLSRDKDFVLLVVSYGINVGVFYAISTILNQMVMPSWPELNYLAGAMGLIIVISGMVGSMICGLILDKTHAFKAVTFIIYVFSLLSMALFALVVMLPYSVWPLYLVSGILGFFMTGYLPLGFEFAAEITYPHSENTTAGLLNLSAQVFGIALTFISSKVVDVHGSLTANVFLCSALVVGLVMTACIKAELKRQRAVEFP</sequence>
<feature type="transmembrane region" description="Helical" evidence="6">
    <location>
        <begin position="379"/>
        <end position="403"/>
    </location>
</feature>
<evidence type="ECO:0000256" key="4">
    <source>
        <dbReference type="ARBA" id="ARBA00023136"/>
    </source>
</evidence>
<evidence type="ECO:0000256" key="2">
    <source>
        <dbReference type="ARBA" id="ARBA00022692"/>
    </source>
</evidence>
<name>A0ABQ7S7F4_9ACAR</name>
<dbReference type="Pfam" id="PF07690">
    <property type="entry name" value="MFS_1"/>
    <property type="match status" value="1"/>
</dbReference>
<feature type="transmembrane region" description="Helical" evidence="6">
    <location>
        <begin position="274"/>
        <end position="294"/>
    </location>
</feature>
<evidence type="ECO:0000313" key="9">
    <source>
        <dbReference type="Proteomes" id="UP000825002"/>
    </source>
</evidence>
<dbReference type="PROSITE" id="PS50850">
    <property type="entry name" value="MFS"/>
    <property type="match status" value="1"/>
</dbReference>
<dbReference type="Proteomes" id="UP000825002">
    <property type="component" value="Unassembled WGS sequence"/>
</dbReference>
<keyword evidence="4 6" id="KW-0472">Membrane</keyword>
<keyword evidence="3 6" id="KW-1133">Transmembrane helix</keyword>
<feature type="compositionally biased region" description="Low complexity" evidence="5">
    <location>
        <begin position="59"/>
        <end position="71"/>
    </location>
</feature>
<evidence type="ECO:0000313" key="8">
    <source>
        <dbReference type="EMBL" id="KAG9509333.1"/>
    </source>
</evidence>
<keyword evidence="2 6" id="KW-0812">Transmembrane</keyword>
<proteinExistence type="predicted"/>
<evidence type="ECO:0000256" key="6">
    <source>
        <dbReference type="SAM" id="Phobius"/>
    </source>
</evidence>
<dbReference type="InterPro" id="IPR036259">
    <property type="entry name" value="MFS_trans_sf"/>
</dbReference>
<feature type="domain" description="Major facilitator superfamily (MFS) profile" evidence="7">
    <location>
        <begin position="109"/>
        <end position="528"/>
    </location>
</feature>
<protein>
    <submittedName>
        <fullName evidence="8">MFS-type transporter C09D4.1</fullName>
    </submittedName>
</protein>
<evidence type="ECO:0000256" key="5">
    <source>
        <dbReference type="SAM" id="MobiDB-lite"/>
    </source>
</evidence>
<evidence type="ECO:0000256" key="3">
    <source>
        <dbReference type="ARBA" id="ARBA00022989"/>
    </source>
</evidence>
<feature type="transmembrane region" description="Helical" evidence="6">
    <location>
        <begin position="503"/>
        <end position="523"/>
    </location>
</feature>
<dbReference type="CDD" id="cd17398">
    <property type="entry name" value="MFS_FLVCR_like"/>
    <property type="match status" value="1"/>
</dbReference>
<gene>
    <name evidence="8" type="primary">C09D4.1</name>
    <name evidence="8" type="ORF">GZH46_02153</name>
</gene>
<feature type="transmembrane region" description="Helical" evidence="6">
    <location>
        <begin position="415"/>
        <end position="435"/>
    </location>
</feature>
<reference evidence="8 9" key="1">
    <citation type="submission" date="2020-10" db="EMBL/GenBank/DDBJ databases">
        <authorList>
            <person name="Klimov P.B."/>
            <person name="Dyachkov S.M."/>
            <person name="Chetverikov P.E."/>
        </authorList>
    </citation>
    <scope>NUCLEOTIDE SEQUENCE [LARGE SCALE GENOMIC DNA]</scope>
    <source>
        <strain evidence="8">BMOC 18-1129-001#AD2665</strain>
        <tissue evidence="8">Entire mites</tissue>
    </source>
</reference>
<dbReference type="PANTHER" id="PTHR10924:SF4">
    <property type="entry name" value="GH15861P"/>
    <property type="match status" value="1"/>
</dbReference>
<comment type="caution">
    <text evidence="8">The sequence shown here is derived from an EMBL/GenBank/DDBJ whole genome shotgun (WGS) entry which is preliminary data.</text>
</comment>
<feature type="transmembrane region" description="Helical" evidence="6">
    <location>
        <begin position="107"/>
        <end position="125"/>
    </location>
</feature>
<dbReference type="PANTHER" id="PTHR10924">
    <property type="entry name" value="MAJOR FACILITATOR SUPERFAMILY PROTEIN-RELATED"/>
    <property type="match status" value="1"/>
</dbReference>
<feature type="region of interest" description="Disordered" evidence="5">
    <location>
        <begin position="1"/>
        <end position="96"/>
    </location>
</feature>
<feature type="compositionally biased region" description="Low complexity" evidence="5">
    <location>
        <begin position="82"/>
        <end position="96"/>
    </location>
</feature>
<feature type="transmembrane region" description="Helical" evidence="6">
    <location>
        <begin position="174"/>
        <end position="195"/>
    </location>
</feature>
<dbReference type="InterPro" id="IPR049680">
    <property type="entry name" value="FLVCR1-2_SLC49-like"/>
</dbReference>
<organism evidence="8 9">
    <name type="scientific">Fragariocoptes setiger</name>
    <dbReference type="NCBI Taxonomy" id="1670756"/>
    <lineage>
        <taxon>Eukaryota</taxon>
        <taxon>Metazoa</taxon>
        <taxon>Ecdysozoa</taxon>
        <taxon>Arthropoda</taxon>
        <taxon>Chelicerata</taxon>
        <taxon>Arachnida</taxon>
        <taxon>Acari</taxon>
        <taxon>Acariformes</taxon>
        <taxon>Trombidiformes</taxon>
        <taxon>Prostigmata</taxon>
        <taxon>Eupodina</taxon>
        <taxon>Eriophyoidea</taxon>
        <taxon>Phytoptidae</taxon>
        <taxon>Fragariocoptes</taxon>
    </lineage>
</organism>
<comment type="subcellular location">
    <subcellularLocation>
        <location evidence="1">Membrane</location>
        <topology evidence="1">Multi-pass membrane protein</topology>
    </subcellularLocation>
</comment>
<feature type="transmembrane region" description="Helical" evidence="6">
    <location>
        <begin position="475"/>
        <end position="497"/>
    </location>
</feature>
<evidence type="ECO:0000259" key="7">
    <source>
        <dbReference type="PROSITE" id="PS50850"/>
    </source>
</evidence>
<dbReference type="Gene3D" id="1.20.1250.20">
    <property type="entry name" value="MFS general substrate transporter like domains"/>
    <property type="match status" value="1"/>
</dbReference>